<proteinExistence type="predicted"/>
<dbReference type="EMBL" id="LK056665">
    <property type="protein sequence ID" value="CDS82439.1"/>
    <property type="molecule type" value="Genomic_DNA"/>
</dbReference>
<dbReference type="AlphaFoldDB" id="A0A127Z8W5"/>
<organism evidence="3">
    <name type="scientific">Sporisorium scitamineum</name>
    <dbReference type="NCBI Taxonomy" id="49012"/>
    <lineage>
        <taxon>Eukaryota</taxon>
        <taxon>Fungi</taxon>
        <taxon>Dikarya</taxon>
        <taxon>Basidiomycota</taxon>
        <taxon>Ustilaginomycotina</taxon>
        <taxon>Ustilaginomycetes</taxon>
        <taxon>Ustilaginales</taxon>
        <taxon>Ustilaginaceae</taxon>
        <taxon>Sporisorium</taxon>
    </lineage>
</organism>
<dbReference type="OrthoDB" id="2553395at2759"/>
<evidence type="ECO:0000313" key="3">
    <source>
        <dbReference type="EMBL" id="CDS82439.1"/>
    </source>
</evidence>
<feature type="chain" id="PRO_5007281206" evidence="2">
    <location>
        <begin position="28"/>
        <end position="273"/>
    </location>
</feature>
<keyword evidence="2" id="KW-0732">Signal</keyword>
<feature type="compositionally biased region" description="Low complexity" evidence="1">
    <location>
        <begin position="166"/>
        <end position="182"/>
    </location>
</feature>
<feature type="signal peptide" evidence="2">
    <location>
        <begin position="1"/>
        <end position="27"/>
    </location>
</feature>
<name>A0A127Z8W5_9BASI</name>
<evidence type="ECO:0000256" key="1">
    <source>
        <dbReference type="SAM" id="MobiDB-lite"/>
    </source>
</evidence>
<evidence type="ECO:0000256" key="2">
    <source>
        <dbReference type="SAM" id="SignalP"/>
    </source>
</evidence>
<feature type="compositionally biased region" description="Polar residues" evidence="1">
    <location>
        <begin position="154"/>
        <end position="164"/>
    </location>
</feature>
<gene>
    <name evidence="3" type="ORF">SPSC_03258</name>
</gene>
<feature type="compositionally biased region" description="Low complexity" evidence="1">
    <location>
        <begin position="189"/>
        <end position="199"/>
    </location>
</feature>
<sequence length="273" mass="27964">MRSNHPCSLLLLHFLTLLLAATSPALAEIETAALDSTERLIPSVVPPLDRLTHSLSAKQVKKVVVKAPEKLNLGADNFLGSGLKRKSVSGAYGTTAAVGVGAAAITYQTLNLKSKSREASKKAQSRNGAALQAETAVSPGVAEDESSPILPVASNPNTASQSSVEPIAPSASAAPPVLATAPASPPPATASTTGPPAASNVYAYPPSRALTMRTSKRTGTSSPYAYPPSRALYPKWSKRAPISDATLITIEDYNKIIGATEAIASGTIAVASA</sequence>
<protein>
    <submittedName>
        <fullName evidence="3">Uncharacterized protein</fullName>
    </submittedName>
</protein>
<feature type="region of interest" description="Disordered" evidence="1">
    <location>
        <begin position="118"/>
        <end position="202"/>
    </location>
</feature>
<accession>A0A127Z8W5</accession>
<reference evidence="3" key="1">
    <citation type="submission" date="2014-06" db="EMBL/GenBank/DDBJ databases">
        <authorList>
            <person name="Ju J."/>
            <person name="Zhang J."/>
        </authorList>
    </citation>
    <scope>NUCLEOTIDE SEQUENCE</scope>
    <source>
        <strain evidence="3">SscI8</strain>
    </source>
</reference>